<dbReference type="Gene3D" id="3.30.420.40">
    <property type="match status" value="2"/>
</dbReference>
<dbReference type="RefSeq" id="WP_002843862.1">
    <property type="nucleotide sequence ID" value="NZ_ADJN01000045.1"/>
</dbReference>
<dbReference type="EMBL" id="ADJN01000045">
    <property type="protein sequence ID" value="EFD05031.1"/>
    <property type="molecule type" value="Genomic_DNA"/>
</dbReference>
<dbReference type="InterPro" id="IPR000600">
    <property type="entry name" value="ROK"/>
</dbReference>
<dbReference type="InterPro" id="IPR043129">
    <property type="entry name" value="ATPase_NBD"/>
</dbReference>
<proteinExistence type="inferred from homology"/>
<evidence type="ECO:0000313" key="2">
    <source>
        <dbReference type="EMBL" id="EFD05031.1"/>
    </source>
</evidence>
<keyword evidence="3" id="KW-1185">Reference proteome</keyword>
<name>D3MS62_9FIRM</name>
<dbReference type="PANTHER" id="PTHR18964">
    <property type="entry name" value="ROK (REPRESSOR, ORF, KINASE) FAMILY"/>
    <property type="match status" value="1"/>
</dbReference>
<accession>D3MS62</accession>
<comment type="caution">
    <text evidence="2">The sequence shown here is derived from an EMBL/GenBank/DDBJ whole genome shotgun (WGS) entry which is preliminary data.</text>
</comment>
<evidence type="ECO:0000313" key="3">
    <source>
        <dbReference type="Proteomes" id="UP000004206"/>
    </source>
</evidence>
<protein>
    <submittedName>
        <fullName evidence="2">ROK family protein</fullName>
    </submittedName>
</protein>
<dbReference type="AlphaFoldDB" id="D3MS62"/>
<dbReference type="Proteomes" id="UP000004206">
    <property type="component" value="Unassembled WGS sequence"/>
</dbReference>
<organism evidence="2 3">
    <name type="scientific">Peptostreptococcus anaerobius 653-L</name>
    <dbReference type="NCBI Taxonomy" id="596329"/>
    <lineage>
        <taxon>Bacteria</taxon>
        <taxon>Bacillati</taxon>
        <taxon>Bacillota</taxon>
        <taxon>Clostridia</taxon>
        <taxon>Peptostreptococcales</taxon>
        <taxon>Peptostreptococcaceae</taxon>
        <taxon>Peptostreptococcus</taxon>
    </lineage>
</organism>
<comment type="similarity">
    <text evidence="1">Belongs to the ROK (NagC/XylR) family.</text>
</comment>
<evidence type="ECO:0000256" key="1">
    <source>
        <dbReference type="ARBA" id="ARBA00006479"/>
    </source>
</evidence>
<dbReference type="CDD" id="cd24068">
    <property type="entry name" value="ASKHA_NBD_ROK_FnNanK-like"/>
    <property type="match status" value="1"/>
</dbReference>
<reference evidence="2 3" key="1">
    <citation type="submission" date="2010-01" db="EMBL/GenBank/DDBJ databases">
        <authorList>
            <person name="Dodson R."/>
            <person name="Madupu R."/>
            <person name="Durkin A.S."/>
            <person name="Torralba M."/>
            <person name="Methe B."/>
            <person name="Sutton G.G."/>
            <person name="Strausberg R.L."/>
            <person name="Nelson K.E."/>
        </authorList>
    </citation>
    <scope>NUCLEOTIDE SEQUENCE [LARGE SCALE GENOMIC DNA]</scope>
    <source>
        <strain evidence="2 3">653-L</strain>
    </source>
</reference>
<dbReference type="OrthoDB" id="9795247at2"/>
<dbReference type="GeneID" id="79842796"/>
<dbReference type="eggNOG" id="COG1940">
    <property type="taxonomic scope" value="Bacteria"/>
</dbReference>
<gene>
    <name evidence="2" type="ORF">HMPREF0631_0357</name>
</gene>
<dbReference type="Pfam" id="PF00480">
    <property type="entry name" value="ROK"/>
    <property type="match status" value="1"/>
</dbReference>
<dbReference type="PANTHER" id="PTHR18964:SF165">
    <property type="entry name" value="BETA-GLUCOSIDE KINASE"/>
    <property type="match status" value="1"/>
</dbReference>
<dbReference type="SUPFAM" id="SSF53067">
    <property type="entry name" value="Actin-like ATPase domain"/>
    <property type="match status" value="1"/>
</dbReference>
<sequence length="299" mass="32640">MKNYICFDIGGTSVKYGILNEDSSILMKDSFPSDALEVGGIGIINNIVTKVNELKNTYELNGVAISTHGMVDSNRGIVLYADDHLIPKYSGLNVKKKVEEETGLVCHIENDVNSAGLGELWNRSDIESENVSMLTVGTGIGSCLIHRGRLISGDSMTSGEIGKIHIDGGVFEDIASTSALCHRIEDRLGLDRGSVNGQMIFEKIEQDDQVYIEELDYMIDKLAVGISTMAYIYNPGTIILGGGIMARSDYFEPRLSSALKKYLNPMILEKTNIVFASLKNDAGMVGALKNFLNRSITIK</sequence>